<evidence type="ECO:0000313" key="3">
    <source>
        <dbReference type="EMBL" id="PRP82600.1"/>
    </source>
</evidence>
<dbReference type="GO" id="GO:0008270">
    <property type="term" value="F:zinc ion binding"/>
    <property type="evidence" value="ECO:0007669"/>
    <property type="project" value="UniProtKB-KW"/>
</dbReference>
<reference evidence="3 4" key="1">
    <citation type="journal article" date="2018" name="Genome Biol. Evol.">
        <title>Multiple Roots of Fruiting Body Formation in Amoebozoa.</title>
        <authorList>
            <person name="Hillmann F."/>
            <person name="Forbes G."/>
            <person name="Novohradska S."/>
            <person name="Ferling I."/>
            <person name="Riege K."/>
            <person name="Groth M."/>
            <person name="Westermann M."/>
            <person name="Marz M."/>
            <person name="Spaller T."/>
            <person name="Winckler T."/>
            <person name="Schaap P."/>
            <person name="Glockner G."/>
        </authorList>
    </citation>
    <scope>NUCLEOTIDE SEQUENCE [LARGE SCALE GENOMIC DNA]</scope>
    <source>
        <strain evidence="3 4">Jena</strain>
    </source>
</reference>
<dbReference type="Gene3D" id="3.30.160.60">
    <property type="entry name" value="Classic Zinc Finger"/>
    <property type="match status" value="1"/>
</dbReference>
<name>A0A2P6NF60_9EUKA</name>
<keyword evidence="1" id="KW-0862">Zinc</keyword>
<dbReference type="AlphaFoldDB" id="A0A2P6NF60"/>
<accession>A0A2P6NF60</accession>
<keyword evidence="1" id="KW-0863">Zinc-finger</keyword>
<evidence type="ECO:0000313" key="4">
    <source>
        <dbReference type="Proteomes" id="UP000241769"/>
    </source>
</evidence>
<organism evidence="3 4">
    <name type="scientific">Planoprotostelium fungivorum</name>
    <dbReference type="NCBI Taxonomy" id="1890364"/>
    <lineage>
        <taxon>Eukaryota</taxon>
        <taxon>Amoebozoa</taxon>
        <taxon>Evosea</taxon>
        <taxon>Variosea</taxon>
        <taxon>Cavosteliida</taxon>
        <taxon>Cavosteliaceae</taxon>
        <taxon>Planoprotostelium</taxon>
    </lineage>
</organism>
<sequence>MSDCDIDDLASRLNGVGISKRKFKTQVQQECRFKCITCGQEKNSKNALRNHIRKHKHRYSLKRLKERRGYLMSKDDLTREEEEELTKLNICHALLIDMKERGF</sequence>
<dbReference type="InParanoid" id="A0A2P6NF60"/>
<dbReference type="PROSITE" id="PS50157">
    <property type="entry name" value="ZINC_FINGER_C2H2_2"/>
    <property type="match status" value="1"/>
</dbReference>
<feature type="domain" description="C2H2-type" evidence="2">
    <location>
        <begin position="33"/>
        <end position="60"/>
    </location>
</feature>
<keyword evidence="4" id="KW-1185">Reference proteome</keyword>
<dbReference type="Proteomes" id="UP000241769">
    <property type="component" value="Unassembled WGS sequence"/>
</dbReference>
<evidence type="ECO:0000256" key="1">
    <source>
        <dbReference type="PROSITE-ProRule" id="PRU00042"/>
    </source>
</evidence>
<dbReference type="InterPro" id="IPR036236">
    <property type="entry name" value="Znf_C2H2_sf"/>
</dbReference>
<dbReference type="InterPro" id="IPR013087">
    <property type="entry name" value="Znf_C2H2_type"/>
</dbReference>
<evidence type="ECO:0000259" key="2">
    <source>
        <dbReference type="PROSITE" id="PS50157"/>
    </source>
</evidence>
<dbReference type="SUPFAM" id="SSF57667">
    <property type="entry name" value="beta-beta-alpha zinc fingers"/>
    <property type="match status" value="1"/>
</dbReference>
<proteinExistence type="predicted"/>
<protein>
    <recommendedName>
        <fullName evidence="2">C2H2-type domain-containing protein</fullName>
    </recommendedName>
</protein>
<keyword evidence="1" id="KW-0479">Metal-binding</keyword>
<dbReference type="EMBL" id="MDYQ01000100">
    <property type="protein sequence ID" value="PRP82600.1"/>
    <property type="molecule type" value="Genomic_DNA"/>
</dbReference>
<comment type="caution">
    <text evidence="3">The sequence shown here is derived from an EMBL/GenBank/DDBJ whole genome shotgun (WGS) entry which is preliminary data.</text>
</comment>
<gene>
    <name evidence="3" type="ORF">PROFUN_04905</name>
</gene>